<evidence type="ECO:0000256" key="2">
    <source>
        <dbReference type="ARBA" id="ARBA00022448"/>
    </source>
</evidence>
<dbReference type="GO" id="GO:0016020">
    <property type="term" value="C:membrane"/>
    <property type="evidence" value="ECO:0007669"/>
    <property type="project" value="UniProtKB-SubCell"/>
</dbReference>
<evidence type="ECO:0000256" key="4">
    <source>
        <dbReference type="ARBA" id="ARBA00022989"/>
    </source>
</evidence>
<comment type="subcellular location">
    <subcellularLocation>
        <location evidence="1">Membrane</location>
        <topology evidence="1">Multi-pass membrane protein</topology>
    </subcellularLocation>
</comment>
<keyword evidence="4 6" id="KW-1133">Transmembrane helix</keyword>
<feature type="transmembrane region" description="Helical" evidence="6">
    <location>
        <begin position="384"/>
        <end position="402"/>
    </location>
</feature>
<dbReference type="STRING" id="1915074.SPHI_10670"/>
<keyword evidence="5 6" id="KW-0472">Membrane</keyword>
<feature type="transmembrane region" description="Helical" evidence="6">
    <location>
        <begin position="181"/>
        <end position="203"/>
    </location>
</feature>
<dbReference type="CDD" id="cd17328">
    <property type="entry name" value="MFS_spinster_like"/>
    <property type="match status" value="1"/>
</dbReference>
<dbReference type="InterPro" id="IPR011701">
    <property type="entry name" value="MFS"/>
</dbReference>
<evidence type="ECO:0000313" key="8">
    <source>
        <dbReference type="EMBL" id="ONF96872.1"/>
    </source>
</evidence>
<dbReference type="PROSITE" id="PS50850">
    <property type="entry name" value="MFS"/>
    <property type="match status" value="1"/>
</dbReference>
<gene>
    <name evidence="8" type="primary">gudP</name>
    <name evidence="8" type="ORF">SPHI_10670</name>
</gene>
<feature type="transmembrane region" description="Helical" evidence="6">
    <location>
        <begin position="14"/>
        <end position="31"/>
    </location>
</feature>
<organism evidence="8 9">
    <name type="scientific">Sphingomonas jeddahensis</name>
    <dbReference type="NCBI Taxonomy" id="1915074"/>
    <lineage>
        <taxon>Bacteria</taxon>
        <taxon>Pseudomonadati</taxon>
        <taxon>Pseudomonadota</taxon>
        <taxon>Alphaproteobacteria</taxon>
        <taxon>Sphingomonadales</taxon>
        <taxon>Sphingomonadaceae</taxon>
        <taxon>Sphingomonas</taxon>
    </lineage>
</organism>
<keyword evidence="9" id="KW-1185">Reference proteome</keyword>
<feature type="transmembrane region" description="Helical" evidence="6">
    <location>
        <begin position="306"/>
        <end position="329"/>
    </location>
</feature>
<comment type="caution">
    <text evidence="8">The sequence shown here is derived from an EMBL/GenBank/DDBJ whole genome shotgun (WGS) entry which is preliminary data.</text>
</comment>
<dbReference type="OrthoDB" id="7400989at2"/>
<feature type="transmembrane region" description="Helical" evidence="6">
    <location>
        <begin position="442"/>
        <end position="464"/>
    </location>
</feature>
<evidence type="ECO:0000313" key="9">
    <source>
        <dbReference type="Proteomes" id="UP000188729"/>
    </source>
</evidence>
<evidence type="ECO:0000256" key="3">
    <source>
        <dbReference type="ARBA" id="ARBA00022692"/>
    </source>
</evidence>
<dbReference type="InterPro" id="IPR036259">
    <property type="entry name" value="MFS_trans_sf"/>
</dbReference>
<keyword evidence="3 6" id="KW-0812">Transmembrane</keyword>
<dbReference type="Proteomes" id="UP000188729">
    <property type="component" value="Unassembled WGS sequence"/>
</dbReference>
<feature type="transmembrane region" description="Helical" evidence="6">
    <location>
        <begin position="408"/>
        <end position="430"/>
    </location>
</feature>
<evidence type="ECO:0000256" key="1">
    <source>
        <dbReference type="ARBA" id="ARBA00004141"/>
    </source>
</evidence>
<dbReference type="InterPro" id="IPR044770">
    <property type="entry name" value="MFS_spinster-like"/>
</dbReference>
<feature type="transmembrane region" description="Helical" evidence="6">
    <location>
        <begin position="349"/>
        <end position="372"/>
    </location>
</feature>
<feature type="transmembrane region" description="Helical" evidence="6">
    <location>
        <begin position="252"/>
        <end position="270"/>
    </location>
</feature>
<dbReference type="Gene3D" id="1.20.1250.20">
    <property type="entry name" value="MFS general substrate transporter like domains"/>
    <property type="match status" value="2"/>
</dbReference>
<name>A0A1V2EW11_9SPHN</name>
<feature type="transmembrane region" description="Helical" evidence="6">
    <location>
        <begin position="476"/>
        <end position="499"/>
    </location>
</feature>
<feature type="transmembrane region" description="Helical" evidence="6">
    <location>
        <begin position="54"/>
        <end position="73"/>
    </location>
</feature>
<keyword evidence="2" id="KW-0813">Transport</keyword>
<evidence type="ECO:0000259" key="7">
    <source>
        <dbReference type="PROSITE" id="PS50850"/>
    </source>
</evidence>
<dbReference type="RefSeq" id="WP_076743835.1">
    <property type="nucleotide sequence ID" value="NZ_MPSB01000003.1"/>
</dbReference>
<feature type="domain" description="Major facilitator superfamily (MFS) profile" evidence="7">
    <location>
        <begin position="18"/>
        <end position="503"/>
    </location>
</feature>
<dbReference type="GO" id="GO:0022857">
    <property type="term" value="F:transmembrane transporter activity"/>
    <property type="evidence" value="ECO:0007669"/>
    <property type="project" value="InterPro"/>
</dbReference>
<sequence length="519" mass="54318">MQTNADGEYRANGYAWYVLSILFVVYILNFIDRQVISILAEDIKRDLNLRDEDLGFLYGTAFGVFYALFGIPLGRLADSWHRVRLISVGLALWSTMTALSGLSKSGGQLAAARIGVGIGEATASPSAYSLISDYFPKKLRATALSIYSAGIYVGAGISLFIGGLIVQSWNSAYPDGGPFGLAGWQAAFLAVGLPGIVIALWIATLREPVRGMSEGLAQPPHPAPFKAFFEELLNIIPPLTLIGAARCGTRTVMWNLVGAAVAAAAVALLVSFGEPVAQWTAVGLGAYAVFSWALTLRQRDLPTFTLIIGTPAFLCTVVAYGLNAFLSYAAGFWAPPYAMRDLGISPAEAGLILGGMGALSGFLGVTVGGIVGDRLRQKHPGGRLIMVSLGAVLPAPFLAIGFTTDTPLVLYICLFLAQFTAAWALGTSAATTQDLVLPRMRGAATATYFIGTTLIGLAMGPYLAGRVSSLTGSLSTGVLSLLVTVPITLAAAIAAFKLVPAAEASREARARAAGEPDLA</sequence>
<evidence type="ECO:0000256" key="5">
    <source>
        <dbReference type="ARBA" id="ARBA00023136"/>
    </source>
</evidence>
<protein>
    <submittedName>
        <fullName evidence="8">Putative glucarate transporter</fullName>
    </submittedName>
</protein>
<proteinExistence type="predicted"/>
<evidence type="ECO:0000256" key="6">
    <source>
        <dbReference type="SAM" id="Phobius"/>
    </source>
</evidence>
<dbReference type="SUPFAM" id="SSF103473">
    <property type="entry name" value="MFS general substrate transporter"/>
    <property type="match status" value="2"/>
</dbReference>
<dbReference type="PANTHER" id="PTHR23505:SF79">
    <property type="entry name" value="PROTEIN SPINSTER"/>
    <property type="match status" value="1"/>
</dbReference>
<reference evidence="8 9" key="1">
    <citation type="submission" date="2016-11" db="EMBL/GenBank/DDBJ databases">
        <title>Genome sequence of Sphingomonas jeddahensis G39.</title>
        <authorList>
            <person name="Poehlein A."/>
            <person name="Wuebbeler J.H."/>
            <person name="Steinbuechel A."/>
            <person name="Daniel R."/>
        </authorList>
    </citation>
    <scope>NUCLEOTIDE SEQUENCE [LARGE SCALE GENOMIC DNA]</scope>
    <source>
        <strain evidence="8 9">G39</strain>
    </source>
</reference>
<feature type="transmembrane region" description="Helical" evidence="6">
    <location>
        <begin position="144"/>
        <end position="169"/>
    </location>
</feature>
<feature type="transmembrane region" description="Helical" evidence="6">
    <location>
        <begin position="276"/>
        <end position="294"/>
    </location>
</feature>
<dbReference type="Pfam" id="PF07690">
    <property type="entry name" value="MFS_1"/>
    <property type="match status" value="2"/>
</dbReference>
<dbReference type="InterPro" id="IPR020846">
    <property type="entry name" value="MFS_dom"/>
</dbReference>
<dbReference type="EMBL" id="MPSB01000003">
    <property type="protein sequence ID" value="ONF96872.1"/>
    <property type="molecule type" value="Genomic_DNA"/>
</dbReference>
<accession>A0A1V2EW11</accession>
<dbReference type="AlphaFoldDB" id="A0A1V2EW11"/>
<dbReference type="PANTHER" id="PTHR23505">
    <property type="entry name" value="SPINSTER"/>
    <property type="match status" value="1"/>
</dbReference>